<comment type="caution">
    <text evidence="1">The sequence shown here is derived from an EMBL/GenBank/DDBJ whole genome shotgun (WGS) entry which is preliminary data.</text>
</comment>
<evidence type="ECO:0000313" key="2">
    <source>
        <dbReference type="Proteomes" id="UP000518266"/>
    </source>
</evidence>
<dbReference type="Proteomes" id="UP000518266">
    <property type="component" value="Unassembled WGS sequence"/>
</dbReference>
<accession>A0A7J5XSG9</accession>
<proteinExistence type="predicted"/>
<organism evidence="1 2">
    <name type="scientific">Dissostichus mawsoni</name>
    <name type="common">Antarctic cod</name>
    <dbReference type="NCBI Taxonomy" id="36200"/>
    <lineage>
        <taxon>Eukaryota</taxon>
        <taxon>Metazoa</taxon>
        <taxon>Chordata</taxon>
        <taxon>Craniata</taxon>
        <taxon>Vertebrata</taxon>
        <taxon>Euteleostomi</taxon>
        <taxon>Actinopterygii</taxon>
        <taxon>Neopterygii</taxon>
        <taxon>Teleostei</taxon>
        <taxon>Neoteleostei</taxon>
        <taxon>Acanthomorphata</taxon>
        <taxon>Eupercaria</taxon>
        <taxon>Perciformes</taxon>
        <taxon>Notothenioidei</taxon>
        <taxon>Nototheniidae</taxon>
        <taxon>Dissostichus</taxon>
    </lineage>
</organism>
<dbReference type="EMBL" id="JAAKFY010000021">
    <property type="protein sequence ID" value="KAF3839507.1"/>
    <property type="molecule type" value="Genomic_DNA"/>
</dbReference>
<dbReference type="InterPro" id="IPR029058">
    <property type="entry name" value="AB_hydrolase_fold"/>
</dbReference>
<sequence length="106" mass="12682">MYRHAFLHLTFSAWRENFLRIKKLVLIGGPDDGVITPWQSSHFGFYDSNETIVEMRNQEKRYVWVEDAKRSWRRVDVPSLWSETRSVALKLHCVQELHREVAHLKT</sequence>
<feature type="non-terminal residue" evidence="1">
    <location>
        <position position="1"/>
    </location>
</feature>
<dbReference type="AlphaFoldDB" id="A0A7J5XSG9"/>
<dbReference type="Pfam" id="PF02089">
    <property type="entry name" value="Palm_thioest"/>
    <property type="match status" value="1"/>
</dbReference>
<evidence type="ECO:0000313" key="1">
    <source>
        <dbReference type="EMBL" id="KAF3839507.1"/>
    </source>
</evidence>
<keyword evidence="2" id="KW-1185">Reference proteome</keyword>
<dbReference type="SUPFAM" id="SSF53474">
    <property type="entry name" value="alpha/beta-Hydrolases"/>
    <property type="match status" value="1"/>
</dbReference>
<name>A0A7J5XSG9_DISMA</name>
<protein>
    <submittedName>
        <fullName evidence="1">Uncharacterized protein</fullName>
    </submittedName>
</protein>
<reference evidence="1 2" key="1">
    <citation type="submission" date="2020-03" db="EMBL/GenBank/DDBJ databases">
        <title>Dissostichus mawsoni Genome sequencing and assembly.</title>
        <authorList>
            <person name="Park H."/>
        </authorList>
    </citation>
    <scope>NUCLEOTIDE SEQUENCE [LARGE SCALE GENOMIC DNA]</scope>
    <source>
        <strain evidence="1">DM0001</strain>
        <tissue evidence="1">Muscle</tissue>
    </source>
</reference>
<dbReference type="OrthoDB" id="155976at2759"/>
<dbReference type="Gene3D" id="3.40.50.1820">
    <property type="entry name" value="alpha/beta hydrolase"/>
    <property type="match status" value="1"/>
</dbReference>
<gene>
    <name evidence="1" type="ORF">F7725_018224</name>
</gene>